<feature type="chain" id="PRO_5046890148" evidence="1">
    <location>
        <begin position="23"/>
        <end position="696"/>
    </location>
</feature>
<dbReference type="NCBIfam" id="TIGR03509">
    <property type="entry name" value="OMP_MtrB_PioB"/>
    <property type="match status" value="1"/>
</dbReference>
<dbReference type="RefSeq" id="WP_345317896.1">
    <property type="nucleotide sequence ID" value="NZ_BAABLF010000030.1"/>
</dbReference>
<protein>
    <submittedName>
        <fullName evidence="2">MtrB/PioB family decaheme-associated outer membrane protein</fullName>
    </submittedName>
</protein>
<evidence type="ECO:0000313" key="2">
    <source>
        <dbReference type="EMBL" id="GAA5194922.1"/>
    </source>
</evidence>
<evidence type="ECO:0000313" key="3">
    <source>
        <dbReference type="Proteomes" id="UP001501600"/>
    </source>
</evidence>
<name>A0ABP9SEJ3_9GAMM</name>
<dbReference type="Proteomes" id="UP001501600">
    <property type="component" value="Unassembled WGS sequence"/>
</dbReference>
<feature type="signal peptide" evidence="1">
    <location>
        <begin position="1"/>
        <end position="22"/>
    </location>
</feature>
<dbReference type="InterPro" id="IPR020016">
    <property type="entry name" value="Decahaem-assoc_OM_MtrB/PioB"/>
</dbReference>
<proteinExistence type="predicted"/>
<keyword evidence="1" id="KW-0732">Signal</keyword>
<dbReference type="Pfam" id="PF11854">
    <property type="entry name" value="MtrB_PioB"/>
    <property type="match status" value="1"/>
</dbReference>
<organism evidence="2 3">
    <name type="scientific">Ferrimonas gelatinilytica</name>
    <dbReference type="NCBI Taxonomy" id="1255257"/>
    <lineage>
        <taxon>Bacteria</taxon>
        <taxon>Pseudomonadati</taxon>
        <taxon>Pseudomonadota</taxon>
        <taxon>Gammaproteobacteria</taxon>
        <taxon>Alteromonadales</taxon>
        <taxon>Ferrimonadaceae</taxon>
        <taxon>Ferrimonas</taxon>
    </lineage>
</organism>
<comment type="caution">
    <text evidence="2">The sequence shown here is derived from an EMBL/GenBank/DDBJ whole genome shotgun (WGS) entry which is preliminary data.</text>
</comment>
<evidence type="ECO:0000256" key="1">
    <source>
        <dbReference type="SAM" id="SignalP"/>
    </source>
</evidence>
<sequence>MKLKFPKLVSALTIALAPSVLALDFSLDKANTANVKWEGWECKNCKPVSGSSGHFQIGVVDTNTDDIHSANTLGTDKDGLSMRLGADINHWGEHDTRWILSAKDLGLDIASLAASVSRAKNFSAALRYRAMARWDATVYTPFAVNSNRFTLPDDWVRGATTPMMTDLNDALGPKDLKVERDHFGLALDKHFDDIRVYLDLEQQQRRGNKRASSSLLTNSVALPERVDDHTTNYQIGLNATGGLWQVAFGYQGSRYRNDAAALVWDNPYSATFGSAFEGRQSVAPDNDADQVFGRATWTNNRHLFSGQVVWGRHRQDDDLIPATINGPSPALPTDSADLKLDKLDADLRYRVRLTDRASLHADYGYQDRDYRHPLYFYPQVITDSITRPAELALYPDKTEQQAGLKFSYRFARGISADFGYRYQRDEWENQQADSADTNRYYAKLRLKRWQKVQVWLEVAEDQRRTNGFSDSLDLNGIDNDEALRQYHLADRDQTEGKLMVQYQPLERLNFQFTLDGQDQDYQSDAIGLDEVQRYGYDIHATWYQDSYHLYLFYNDYKTKTRQNGSNISSRWQALQDDDAESVGLGFEYSGLEESSGLTFGLDAVYADSDGLTQLEQGVIGRYDDISSERTTLDAYVRYRVNEHSSVQLDFLMQDYEDSNYLYSGLSADSIGNVLFFPDFSHDYSDTRIGLSYRHDF</sequence>
<reference evidence="3" key="1">
    <citation type="journal article" date="2019" name="Int. J. Syst. Evol. Microbiol.">
        <title>The Global Catalogue of Microorganisms (GCM) 10K type strain sequencing project: providing services to taxonomists for standard genome sequencing and annotation.</title>
        <authorList>
            <consortium name="The Broad Institute Genomics Platform"/>
            <consortium name="The Broad Institute Genome Sequencing Center for Infectious Disease"/>
            <person name="Wu L."/>
            <person name="Ma J."/>
        </authorList>
    </citation>
    <scope>NUCLEOTIDE SEQUENCE [LARGE SCALE GENOMIC DNA]</scope>
    <source>
        <strain evidence="3">JCM 18720</strain>
    </source>
</reference>
<keyword evidence="3" id="KW-1185">Reference proteome</keyword>
<dbReference type="EMBL" id="BAABLF010000030">
    <property type="protein sequence ID" value="GAA5194922.1"/>
    <property type="molecule type" value="Genomic_DNA"/>
</dbReference>
<gene>
    <name evidence="2" type="ORF">GCM10025772_29010</name>
</gene>
<dbReference type="SUPFAM" id="SSF56935">
    <property type="entry name" value="Porins"/>
    <property type="match status" value="1"/>
</dbReference>
<accession>A0ABP9SEJ3</accession>